<gene>
    <name evidence="19" type="primary">murB</name>
    <name evidence="21" type="ORF">NS365_13900</name>
</gene>
<dbReference type="InterPro" id="IPR011601">
    <property type="entry name" value="MurB_C"/>
</dbReference>
<dbReference type="PROSITE" id="PS51387">
    <property type="entry name" value="FAD_PCMH"/>
    <property type="match status" value="1"/>
</dbReference>
<dbReference type="Pfam" id="PF01565">
    <property type="entry name" value="FAD_binding_4"/>
    <property type="match status" value="1"/>
</dbReference>
<dbReference type="InterPro" id="IPR003170">
    <property type="entry name" value="MurB"/>
</dbReference>
<keyword evidence="8 19" id="KW-0132">Cell division</keyword>
<feature type="domain" description="FAD-binding PCMH-type" evidence="20">
    <location>
        <begin position="49"/>
        <end position="229"/>
    </location>
</feature>
<keyword evidence="15 19" id="KW-0131">Cell cycle</keyword>
<dbReference type="GO" id="GO:0008360">
    <property type="term" value="P:regulation of cell shape"/>
    <property type="evidence" value="ECO:0007669"/>
    <property type="project" value="UniProtKB-KW"/>
</dbReference>
<dbReference type="EC" id="1.3.1.98" evidence="5 19"/>
<comment type="caution">
    <text evidence="21">The sequence shown here is derived from an EMBL/GenBank/DDBJ whole genome shotgun (WGS) entry which is preliminary data.</text>
</comment>
<feature type="active site" description="Proton donor" evidence="19">
    <location>
        <position position="243"/>
    </location>
</feature>
<dbReference type="InterPro" id="IPR016167">
    <property type="entry name" value="FAD-bd_PCMH_sub1"/>
</dbReference>
<feature type="active site" evidence="19">
    <location>
        <position position="313"/>
    </location>
</feature>
<dbReference type="Proteomes" id="UP000078529">
    <property type="component" value="Unassembled WGS sequence"/>
</dbReference>
<dbReference type="InterPro" id="IPR016169">
    <property type="entry name" value="FAD-bd_PCMH_sub2"/>
</dbReference>
<evidence type="ECO:0000256" key="17">
    <source>
        <dbReference type="ARBA" id="ARBA00031026"/>
    </source>
</evidence>
<reference evidence="21 22" key="1">
    <citation type="journal article" date="2016" name="Front. Microbiol.">
        <title>Genomic Resource of Rice Seed Associated Bacteria.</title>
        <authorList>
            <person name="Midha S."/>
            <person name="Bansal K."/>
            <person name="Sharma S."/>
            <person name="Kumar N."/>
            <person name="Patil P.P."/>
            <person name="Chaudhry V."/>
            <person name="Patil P.B."/>
        </authorList>
    </citation>
    <scope>NUCLEOTIDE SEQUENCE [LARGE SCALE GENOMIC DNA]</scope>
    <source>
        <strain evidence="21 22">NS365</strain>
    </source>
</reference>
<evidence type="ECO:0000256" key="5">
    <source>
        <dbReference type="ARBA" id="ARBA00012518"/>
    </source>
</evidence>
<dbReference type="PANTHER" id="PTHR21071:SF4">
    <property type="entry name" value="UDP-N-ACETYLENOLPYRUVOYLGLUCOSAMINE REDUCTASE"/>
    <property type="match status" value="1"/>
</dbReference>
<dbReference type="Pfam" id="PF02873">
    <property type="entry name" value="MurB_C"/>
    <property type="match status" value="1"/>
</dbReference>
<organism evidence="21 22">
    <name type="scientific">Aureimonas ureilytica</name>
    <dbReference type="NCBI Taxonomy" id="401562"/>
    <lineage>
        <taxon>Bacteria</taxon>
        <taxon>Pseudomonadati</taxon>
        <taxon>Pseudomonadota</taxon>
        <taxon>Alphaproteobacteria</taxon>
        <taxon>Hyphomicrobiales</taxon>
        <taxon>Aurantimonadaceae</taxon>
        <taxon>Aureimonas</taxon>
    </lineage>
</organism>
<keyword evidence="9 19" id="KW-0285">Flavoprotein</keyword>
<dbReference type="SUPFAM" id="SSF56176">
    <property type="entry name" value="FAD-binding/transporter-associated domain-like"/>
    <property type="match status" value="1"/>
</dbReference>
<comment type="similarity">
    <text evidence="19">Belongs to the MurB family.</text>
</comment>
<dbReference type="SUPFAM" id="SSF56194">
    <property type="entry name" value="Uridine diphospho-N-Acetylenolpyruvylglucosamine reductase, MurB, C-terminal domain"/>
    <property type="match status" value="1"/>
</dbReference>
<evidence type="ECO:0000256" key="3">
    <source>
        <dbReference type="ARBA" id="ARBA00004496"/>
    </source>
</evidence>
<name>A0A175RMQ3_9HYPH</name>
<dbReference type="Gene3D" id="3.30.43.10">
    <property type="entry name" value="Uridine Diphospho-n-acetylenolpyruvylglucosamine Reductase, domain 2"/>
    <property type="match status" value="1"/>
</dbReference>
<feature type="active site" evidence="19">
    <location>
        <position position="194"/>
    </location>
</feature>
<proteinExistence type="inferred from homology"/>
<evidence type="ECO:0000256" key="14">
    <source>
        <dbReference type="ARBA" id="ARBA00023002"/>
    </source>
</evidence>
<keyword evidence="14 19" id="KW-0560">Oxidoreductase</keyword>
<keyword evidence="13 19" id="KW-0573">Peptidoglycan synthesis</keyword>
<evidence type="ECO:0000259" key="20">
    <source>
        <dbReference type="PROSITE" id="PS51387"/>
    </source>
</evidence>
<evidence type="ECO:0000256" key="12">
    <source>
        <dbReference type="ARBA" id="ARBA00022960"/>
    </source>
</evidence>
<keyword evidence="11 19" id="KW-0521">NADP</keyword>
<evidence type="ECO:0000256" key="4">
    <source>
        <dbReference type="ARBA" id="ARBA00004752"/>
    </source>
</evidence>
<evidence type="ECO:0000256" key="2">
    <source>
        <dbReference type="ARBA" id="ARBA00003921"/>
    </source>
</evidence>
<evidence type="ECO:0000256" key="7">
    <source>
        <dbReference type="ARBA" id="ARBA00022490"/>
    </source>
</evidence>
<protein>
    <recommendedName>
        <fullName evidence="6 19">UDP-N-acetylenolpyruvoylglucosamine reductase</fullName>
        <ecNumber evidence="5 19">1.3.1.98</ecNumber>
    </recommendedName>
    <alternativeName>
        <fullName evidence="17 19">UDP-N-acetylmuramate dehydrogenase</fullName>
    </alternativeName>
</protein>
<dbReference type="UniPathway" id="UPA00219"/>
<evidence type="ECO:0000256" key="13">
    <source>
        <dbReference type="ARBA" id="ARBA00022984"/>
    </source>
</evidence>
<dbReference type="HAMAP" id="MF_00037">
    <property type="entry name" value="MurB"/>
    <property type="match status" value="1"/>
</dbReference>
<evidence type="ECO:0000313" key="22">
    <source>
        <dbReference type="Proteomes" id="UP000078529"/>
    </source>
</evidence>
<dbReference type="GO" id="GO:0071555">
    <property type="term" value="P:cell wall organization"/>
    <property type="evidence" value="ECO:0007669"/>
    <property type="project" value="UniProtKB-KW"/>
</dbReference>
<keyword evidence="22" id="KW-1185">Reference proteome</keyword>
<evidence type="ECO:0000256" key="11">
    <source>
        <dbReference type="ARBA" id="ARBA00022857"/>
    </source>
</evidence>
<dbReference type="GO" id="GO:0009252">
    <property type="term" value="P:peptidoglycan biosynthetic process"/>
    <property type="evidence" value="ECO:0007669"/>
    <property type="project" value="UniProtKB-UniRule"/>
</dbReference>
<dbReference type="GO" id="GO:0008762">
    <property type="term" value="F:UDP-N-acetylmuramate dehydrogenase activity"/>
    <property type="evidence" value="ECO:0007669"/>
    <property type="project" value="UniProtKB-UniRule"/>
</dbReference>
<keyword evidence="12 19" id="KW-0133">Cell shape</keyword>
<evidence type="ECO:0000256" key="18">
    <source>
        <dbReference type="ARBA" id="ARBA00048914"/>
    </source>
</evidence>
<dbReference type="InterPro" id="IPR006094">
    <property type="entry name" value="Oxid_FAD_bind_N"/>
</dbReference>
<dbReference type="GO" id="GO:0051301">
    <property type="term" value="P:cell division"/>
    <property type="evidence" value="ECO:0007669"/>
    <property type="project" value="UniProtKB-KW"/>
</dbReference>
<dbReference type="InterPro" id="IPR036635">
    <property type="entry name" value="MurB_C_sf"/>
</dbReference>
<dbReference type="PATRIC" id="fig|401562.4.peg.2568"/>
<evidence type="ECO:0000256" key="15">
    <source>
        <dbReference type="ARBA" id="ARBA00023306"/>
    </source>
</evidence>
<keyword evidence="16 19" id="KW-0961">Cell wall biogenesis/degradation</keyword>
<dbReference type="GO" id="GO:0005829">
    <property type="term" value="C:cytosol"/>
    <property type="evidence" value="ECO:0007669"/>
    <property type="project" value="TreeGrafter"/>
</dbReference>
<accession>A0A175RMQ3</accession>
<dbReference type="EMBL" id="LDQA01000028">
    <property type="protein sequence ID" value="KTR05095.1"/>
    <property type="molecule type" value="Genomic_DNA"/>
</dbReference>
<evidence type="ECO:0000256" key="16">
    <source>
        <dbReference type="ARBA" id="ARBA00023316"/>
    </source>
</evidence>
<dbReference type="InterPro" id="IPR016166">
    <property type="entry name" value="FAD-bd_PCMH"/>
</dbReference>
<comment type="subcellular location">
    <subcellularLocation>
        <location evidence="3 19">Cytoplasm</location>
    </subcellularLocation>
</comment>
<evidence type="ECO:0000256" key="9">
    <source>
        <dbReference type="ARBA" id="ARBA00022630"/>
    </source>
</evidence>
<evidence type="ECO:0000256" key="19">
    <source>
        <dbReference type="HAMAP-Rule" id="MF_00037"/>
    </source>
</evidence>
<comment type="function">
    <text evidence="2 19">Cell wall formation.</text>
</comment>
<dbReference type="GO" id="GO:0071949">
    <property type="term" value="F:FAD binding"/>
    <property type="evidence" value="ECO:0007669"/>
    <property type="project" value="InterPro"/>
</dbReference>
<sequence>MGLCAAQGAGCAGRAGVSELGSHLADPALGLRGKLTERADLSKITWFRTGGPADLVYQPADEADLEAFLKALPAEVPLTVVGIGSNLLIRDGGVPGVTLRLPAKGFGEVDATGKGRIRAGAAASDKRLAAVALEVGLGGFHFFHGIPGSVGGAIRMNGGANGVETAERLVEAVAYDRAGDRHLLSRADMGYSYRHADAPEDLIFVSALFEGPAAEREAIRAAMDEVQHHRETVQPVREKTGGSTFKNPPGTSAWKEIDRAGCRGLRIGGAEMSALHCNFMINAGEASGHDLELLGETVRRRVFETSGILLEWEIKRLGRFEPGREVEPFRPS</sequence>
<dbReference type="NCBIfam" id="NF010480">
    <property type="entry name" value="PRK13905.1"/>
    <property type="match status" value="1"/>
</dbReference>
<dbReference type="Gene3D" id="3.90.78.10">
    <property type="entry name" value="UDP-N-acetylenolpyruvoylglucosamine reductase, C-terminal domain"/>
    <property type="match status" value="1"/>
</dbReference>
<evidence type="ECO:0000313" key="21">
    <source>
        <dbReference type="EMBL" id="KTR05095.1"/>
    </source>
</evidence>
<comment type="pathway">
    <text evidence="4 19">Cell wall biogenesis; peptidoglycan biosynthesis.</text>
</comment>
<dbReference type="InterPro" id="IPR036318">
    <property type="entry name" value="FAD-bd_PCMH-like_sf"/>
</dbReference>
<evidence type="ECO:0000256" key="10">
    <source>
        <dbReference type="ARBA" id="ARBA00022827"/>
    </source>
</evidence>
<evidence type="ECO:0000256" key="6">
    <source>
        <dbReference type="ARBA" id="ARBA00015188"/>
    </source>
</evidence>
<comment type="catalytic activity">
    <reaction evidence="18 19">
        <text>UDP-N-acetyl-alpha-D-muramate + NADP(+) = UDP-N-acetyl-3-O-(1-carboxyvinyl)-alpha-D-glucosamine + NADPH + H(+)</text>
        <dbReference type="Rhea" id="RHEA:12248"/>
        <dbReference type="ChEBI" id="CHEBI:15378"/>
        <dbReference type="ChEBI" id="CHEBI:57783"/>
        <dbReference type="ChEBI" id="CHEBI:58349"/>
        <dbReference type="ChEBI" id="CHEBI:68483"/>
        <dbReference type="ChEBI" id="CHEBI:70757"/>
        <dbReference type="EC" id="1.3.1.98"/>
    </reaction>
</comment>
<dbReference type="PANTHER" id="PTHR21071">
    <property type="entry name" value="UDP-N-ACETYLENOLPYRUVOYLGLUCOSAMINE REDUCTASE"/>
    <property type="match status" value="1"/>
</dbReference>
<keyword evidence="7 19" id="KW-0963">Cytoplasm</keyword>
<evidence type="ECO:0000256" key="1">
    <source>
        <dbReference type="ARBA" id="ARBA00001974"/>
    </source>
</evidence>
<keyword evidence="10 19" id="KW-0274">FAD</keyword>
<dbReference type="Gene3D" id="3.30.465.10">
    <property type="match status" value="1"/>
</dbReference>
<evidence type="ECO:0000256" key="8">
    <source>
        <dbReference type="ARBA" id="ARBA00022618"/>
    </source>
</evidence>
<comment type="cofactor">
    <cofactor evidence="1 19">
        <name>FAD</name>
        <dbReference type="ChEBI" id="CHEBI:57692"/>
    </cofactor>
</comment>
<dbReference type="AlphaFoldDB" id="A0A175RMQ3"/>